<protein>
    <recommendedName>
        <fullName evidence="12">Tafazzin family protein</fullName>
    </recommendedName>
</protein>
<keyword evidence="8" id="KW-0472">Membrane</keyword>
<keyword evidence="7" id="KW-0496">Mitochondrion</keyword>
<name>A0ABP9XSG9_9FUNG</name>
<evidence type="ECO:0000256" key="10">
    <source>
        <dbReference type="ARBA" id="ARBA00024323"/>
    </source>
</evidence>
<evidence type="ECO:0000256" key="6">
    <source>
        <dbReference type="ARBA" id="ARBA00023098"/>
    </source>
</evidence>
<keyword evidence="6" id="KW-0443">Lipid metabolism</keyword>
<sequence length="295" mass="33695">MTRTRFIKLGLLTSSACGATYWYYKPVKVPEAYYAPPLFNWDSIPKPILHRFEEGHDNLLWQVGTKMVVGVAGLLAKAFINASDTKVYGLDKFISIVDDPTRTRGIITVSNHRSVLDDPFLWGVLPLKNFWKVDKMRWVMGAADICYTTVFKSYFFACGKTIPAIRGAGVYQPGVDMAIQTLDRGGWVHMYPEAKVVQQDKMIRFKWGVGRMIMDADHEPIVIPMWHRGMEVAKPLYETKLVHVGKPIMVVFGDPVAYSDILGDWKKGILSRQQARIKITQRLYDALEKLELEYK</sequence>
<keyword evidence="4" id="KW-1000">Mitochondrion outer membrane</keyword>
<comment type="caution">
    <text evidence="15">The sequence shown here is derived from an EMBL/GenBank/DDBJ whole genome shotgun (WGS) entry which is preliminary data.</text>
</comment>
<accession>A0ABP9XSG9</accession>
<dbReference type="SMART" id="SM00563">
    <property type="entry name" value="PlsC"/>
    <property type="match status" value="1"/>
</dbReference>
<dbReference type="SUPFAM" id="SSF69593">
    <property type="entry name" value="Glycerol-3-phosphate (1)-acyltransferase"/>
    <property type="match status" value="1"/>
</dbReference>
<dbReference type="PRINTS" id="PR00979">
    <property type="entry name" value="TAFAZZIN"/>
</dbReference>
<feature type="domain" description="Phospholipid/glycerol acyltransferase" evidence="14">
    <location>
        <begin position="106"/>
        <end position="230"/>
    </location>
</feature>
<comment type="catalytic activity">
    <reaction evidence="11">
        <text>1'-[1,2-diacyl-sn-glycero-3-phospho],3'-[1-acyl-sn-glycero-3-phospho]-glycerol + a 1,2-diacyl-sn-glycero-3-phosphocholine = a cardiolipin + a 1-acyl-sn-glycero-3-phosphocholine</text>
        <dbReference type="Rhea" id="RHEA:33731"/>
        <dbReference type="ChEBI" id="CHEBI:57643"/>
        <dbReference type="ChEBI" id="CHEBI:58168"/>
        <dbReference type="ChEBI" id="CHEBI:62237"/>
        <dbReference type="ChEBI" id="CHEBI:64743"/>
    </reaction>
    <physiologicalReaction direction="left-to-right" evidence="11">
        <dbReference type="Rhea" id="RHEA:33732"/>
    </physiologicalReaction>
    <physiologicalReaction direction="right-to-left" evidence="11">
        <dbReference type="Rhea" id="RHEA:33733"/>
    </physiologicalReaction>
</comment>
<gene>
    <name evidence="15" type="ORF">HPULCUR_002517</name>
</gene>
<keyword evidence="13" id="KW-0732">Signal</keyword>
<keyword evidence="3" id="KW-0808">Transferase</keyword>
<evidence type="ECO:0000259" key="14">
    <source>
        <dbReference type="SMART" id="SM00563"/>
    </source>
</evidence>
<evidence type="ECO:0000256" key="9">
    <source>
        <dbReference type="ARBA" id="ARBA00023315"/>
    </source>
</evidence>
<dbReference type="PANTHER" id="PTHR12497">
    <property type="entry name" value="TAZ PROTEIN TAFAZZIN"/>
    <property type="match status" value="1"/>
</dbReference>
<organism evidence="15 16">
    <name type="scientific">Helicostylum pulchrum</name>
    <dbReference type="NCBI Taxonomy" id="562976"/>
    <lineage>
        <taxon>Eukaryota</taxon>
        <taxon>Fungi</taxon>
        <taxon>Fungi incertae sedis</taxon>
        <taxon>Mucoromycota</taxon>
        <taxon>Mucoromycotina</taxon>
        <taxon>Mucoromycetes</taxon>
        <taxon>Mucorales</taxon>
        <taxon>Mucorineae</taxon>
        <taxon>Mucoraceae</taxon>
        <taxon>Helicostylum</taxon>
    </lineage>
</organism>
<dbReference type="EMBL" id="BAABUJ010000007">
    <property type="protein sequence ID" value="GAA5797138.1"/>
    <property type="molecule type" value="Genomic_DNA"/>
</dbReference>
<evidence type="ECO:0000256" key="12">
    <source>
        <dbReference type="RuleBase" id="RU365062"/>
    </source>
</evidence>
<reference evidence="15 16" key="1">
    <citation type="submission" date="2024-04" db="EMBL/GenBank/DDBJ databases">
        <title>genome sequences of Mucor flavus KT1a and Helicostylum pulchrum KT1b strains isolation_sourced from the surface of a dry-aged beef.</title>
        <authorList>
            <person name="Toyotome T."/>
            <person name="Hosono M."/>
            <person name="Torimaru M."/>
            <person name="Fukuda K."/>
            <person name="Mikami N."/>
        </authorList>
    </citation>
    <scope>NUCLEOTIDE SEQUENCE [LARGE SCALE GENOMIC DNA]</scope>
    <source>
        <strain evidence="15 16">KT1b</strain>
    </source>
</reference>
<evidence type="ECO:0000256" key="2">
    <source>
        <dbReference type="ARBA" id="ARBA00010524"/>
    </source>
</evidence>
<evidence type="ECO:0000256" key="5">
    <source>
        <dbReference type="ARBA" id="ARBA00022792"/>
    </source>
</evidence>
<evidence type="ECO:0000256" key="3">
    <source>
        <dbReference type="ARBA" id="ARBA00022679"/>
    </source>
</evidence>
<dbReference type="PANTHER" id="PTHR12497:SF0">
    <property type="entry name" value="TAFAZZIN"/>
    <property type="match status" value="1"/>
</dbReference>
<evidence type="ECO:0000256" key="8">
    <source>
        <dbReference type="ARBA" id="ARBA00023136"/>
    </source>
</evidence>
<feature type="chain" id="PRO_5047125569" description="Tafazzin family protein" evidence="13">
    <location>
        <begin position="19"/>
        <end position="295"/>
    </location>
</feature>
<proteinExistence type="inferred from homology"/>
<comment type="subcellular location">
    <subcellularLocation>
        <location evidence="1">Mitochondrion inner membrane</location>
        <topology evidence="1">Peripheral membrane protein</topology>
        <orientation evidence="1">Intermembrane side</orientation>
    </subcellularLocation>
    <subcellularLocation>
        <location evidence="10">Mitochondrion outer membrane</location>
        <topology evidence="10">Peripheral membrane protein</topology>
        <orientation evidence="10">Intermembrane side</orientation>
    </subcellularLocation>
</comment>
<evidence type="ECO:0000256" key="13">
    <source>
        <dbReference type="SAM" id="SignalP"/>
    </source>
</evidence>
<evidence type="ECO:0000256" key="1">
    <source>
        <dbReference type="ARBA" id="ARBA00004137"/>
    </source>
</evidence>
<dbReference type="CDD" id="cd07989">
    <property type="entry name" value="LPLAT_AGPAT-like"/>
    <property type="match status" value="1"/>
</dbReference>
<evidence type="ECO:0000313" key="15">
    <source>
        <dbReference type="EMBL" id="GAA5797138.1"/>
    </source>
</evidence>
<feature type="signal peptide" evidence="13">
    <location>
        <begin position="1"/>
        <end position="18"/>
    </location>
</feature>
<evidence type="ECO:0000256" key="11">
    <source>
        <dbReference type="ARBA" id="ARBA00047906"/>
    </source>
</evidence>
<dbReference type="Proteomes" id="UP001476247">
    <property type="component" value="Unassembled WGS sequence"/>
</dbReference>
<keyword evidence="5" id="KW-0999">Mitochondrion inner membrane</keyword>
<evidence type="ECO:0000313" key="16">
    <source>
        <dbReference type="Proteomes" id="UP001476247"/>
    </source>
</evidence>
<comment type="similarity">
    <text evidence="2 12">Belongs to the taffazin family.</text>
</comment>
<dbReference type="InterPro" id="IPR000872">
    <property type="entry name" value="Tafazzin"/>
</dbReference>
<evidence type="ECO:0000256" key="7">
    <source>
        <dbReference type="ARBA" id="ARBA00023128"/>
    </source>
</evidence>
<evidence type="ECO:0000256" key="4">
    <source>
        <dbReference type="ARBA" id="ARBA00022787"/>
    </source>
</evidence>
<dbReference type="InterPro" id="IPR002123">
    <property type="entry name" value="Plipid/glycerol_acylTrfase"/>
</dbReference>
<keyword evidence="16" id="KW-1185">Reference proteome</keyword>
<keyword evidence="9" id="KW-0012">Acyltransferase</keyword>
<dbReference type="Pfam" id="PF01553">
    <property type="entry name" value="Acyltransferase"/>
    <property type="match status" value="1"/>
</dbReference>